<name>A0A3P9NQQ4_POERE</name>
<evidence type="ECO:0000256" key="6">
    <source>
        <dbReference type="SAM" id="SignalP"/>
    </source>
</evidence>
<dbReference type="Gene3D" id="2.40.10.10">
    <property type="entry name" value="Trypsin-like serine proteases"/>
    <property type="match status" value="1"/>
</dbReference>
<dbReference type="STRING" id="8081.ENSPREP00000011894"/>
<keyword evidence="2" id="KW-0645">Protease</keyword>
<evidence type="ECO:0000313" key="8">
    <source>
        <dbReference type="Ensembl" id="ENSPREP00000011894.1"/>
    </source>
</evidence>
<dbReference type="PANTHER" id="PTHR24271">
    <property type="entry name" value="KALLIKREIN-RELATED"/>
    <property type="match status" value="1"/>
</dbReference>
<reference evidence="9" key="1">
    <citation type="submission" date="2013-11" db="EMBL/GenBank/DDBJ databases">
        <title>The genomic landscape of the Guanapo guppy.</title>
        <authorList>
            <person name="Kuenstner A."/>
            <person name="Dreyer C."/>
        </authorList>
    </citation>
    <scope>NUCLEOTIDE SEQUENCE</scope>
    <source>
        <strain evidence="9">Guanapo</strain>
    </source>
</reference>
<dbReference type="Pfam" id="PF00089">
    <property type="entry name" value="Trypsin"/>
    <property type="match status" value="1"/>
</dbReference>
<reference evidence="8" key="3">
    <citation type="submission" date="2025-09" db="UniProtKB">
        <authorList>
            <consortium name="Ensembl"/>
        </authorList>
    </citation>
    <scope>IDENTIFICATION</scope>
    <source>
        <strain evidence="8">Guanapo</strain>
    </source>
</reference>
<dbReference type="Bgee" id="ENSPREG00000007881">
    <property type="expression patterns" value="Expressed in caudal fin and 1 other cell type or tissue"/>
</dbReference>
<dbReference type="OMA" id="NENANCY"/>
<reference evidence="8" key="2">
    <citation type="submission" date="2025-08" db="UniProtKB">
        <authorList>
            <consortium name="Ensembl"/>
        </authorList>
    </citation>
    <scope>IDENTIFICATION</scope>
    <source>
        <strain evidence="8">Guanapo</strain>
    </source>
</reference>
<evidence type="ECO:0000256" key="1">
    <source>
        <dbReference type="ARBA" id="ARBA00009228"/>
    </source>
</evidence>
<keyword evidence="6" id="KW-0732">Signal</keyword>
<sequence>MHGLGTLLLFHIVASLGQNGKKSSAFYSLTKIYLIFFSEFIIVVHGSDIVNGEIAPDNSMQYMVSVQQWGHHVCGGFLVSEDFVITAAHCAKDEPVRVVLGTHKLSKMNMSPCRNIEYFCKYPTYKNVEFGDDIMLLKLSGKAPLNNKVKTISLPTSSNANLKDGQICSVAGWGLTGTSLSTVDNLRVVNVSILNPQLCREKWWNGFPSNVICAGGYNTDKGFCQGDSGGPLVCDGVAVGVVSFNRNSTCTYPDVPNVYTDISKYLEWINNIVKTKKCV</sequence>
<dbReference type="GO" id="GO:0004252">
    <property type="term" value="F:serine-type endopeptidase activity"/>
    <property type="evidence" value="ECO:0007669"/>
    <property type="project" value="InterPro"/>
</dbReference>
<dbReference type="InterPro" id="IPR043504">
    <property type="entry name" value="Peptidase_S1_PA_chymotrypsin"/>
</dbReference>
<dbReference type="FunFam" id="2.40.10.10:FF:000010">
    <property type="entry name" value="Kallikrein related peptidase 11"/>
    <property type="match status" value="1"/>
</dbReference>
<dbReference type="GO" id="GO:0006508">
    <property type="term" value="P:proteolysis"/>
    <property type="evidence" value="ECO:0007669"/>
    <property type="project" value="UniProtKB-KW"/>
</dbReference>
<dbReference type="InterPro" id="IPR001314">
    <property type="entry name" value="Peptidase_S1A"/>
</dbReference>
<keyword evidence="5" id="KW-1015">Disulfide bond</keyword>
<dbReference type="PROSITE" id="PS00134">
    <property type="entry name" value="TRYPSIN_HIS"/>
    <property type="match status" value="1"/>
</dbReference>
<evidence type="ECO:0000259" key="7">
    <source>
        <dbReference type="PROSITE" id="PS50240"/>
    </source>
</evidence>
<dbReference type="PANTHER" id="PTHR24271:SF87">
    <property type="entry name" value="ARGININE ESTERASE-LIKE-RELATED"/>
    <property type="match status" value="1"/>
</dbReference>
<proteinExistence type="inferred from homology"/>
<feature type="chain" id="PRO_5017963050" evidence="6">
    <location>
        <begin position="18"/>
        <end position="279"/>
    </location>
</feature>
<keyword evidence="3" id="KW-0378">Hydrolase</keyword>
<dbReference type="GeneTree" id="ENSGT00910000144271"/>
<evidence type="ECO:0000256" key="5">
    <source>
        <dbReference type="ARBA" id="ARBA00023157"/>
    </source>
</evidence>
<dbReference type="InterPro" id="IPR009003">
    <property type="entry name" value="Peptidase_S1_PA"/>
</dbReference>
<feature type="signal peptide" evidence="6">
    <location>
        <begin position="1"/>
        <end position="17"/>
    </location>
</feature>
<keyword evidence="4" id="KW-0720">Serine protease</keyword>
<feature type="domain" description="Peptidase S1" evidence="7">
    <location>
        <begin position="49"/>
        <end position="274"/>
    </location>
</feature>
<dbReference type="SMART" id="SM00020">
    <property type="entry name" value="Tryp_SPc"/>
    <property type="match status" value="1"/>
</dbReference>
<dbReference type="PRINTS" id="PR00722">
    <property type="entry name" value="CHYMOTRYPSIN"/>
</dbReference>
<dbReference type="InterPro" id="IPR018114">
    <property type="entry name" value="TRYPSIN_HIS"/>
</dbReference>
<organism evidence="8 9">
    <name type="scientific">Poecilia reticulata</name>
    <name type="common">Guppy</name>
    <name type="synonym">Acanthophacelus reticulatus</name>
    <dbReference type="NCBI Taxonomy" id="8081"/>
    <lineage>
        <taxon>Eukaryota</taxon>
        <taxon>Metazoa</taxon>
        <taxon>Chordata</taxon>
        <taxon>Craniata</taxon>
        <taxon>Vertebrata</taxon>
        <taxon>Euteleostomi</taxon>
        <taxon>Actinopterygii</taxon>
        <taxon>Neopterygii</taxon>
        <taxon>Teleostei</taxon>
        <taxon>Neoteleostei</taxon>
        <taxon>Acanthomorphata</taxon>
        <taxon>Ovalentaria</taxon>
        <taxon>Atherinomorphae</taxon>
        <taxon>Cyprinodontiformes</taxon>
        <taxon>Poeciliidae</taxon>
        <taxon>Poeciliinae</taxon>
        <taxon>Poecilia</taxon>
    </lineage>
</organism>
<dbReference type="SUPFAM" id="SSF50494">
    <property type="entry name" value="Trypsin-like serine proteases"/>
    <property type="match status" value="1"/>
</dbReference>
<dbReference type="Ensembl" id="ENSPRET00000012026.1">
    <property type="protein sequence ID" value="ENSPREP00000011894.1"/>
    <property type="gene ID" value="ENSPREG00000007881.1"/>
</dbReference>
<accession>A0A3P9NQQ4</accession>
<dbReference type="InterPro" id="IPR001254">
    <property type="entry name" value="Trypsin_dom"/>
</dbReference>
<dbReference type="CDD" id="cd00190">
    <property type="entry name" value="Tryp_SPc"/>
    <property type="match status" value="1"/>
</dbReference>
<evidence type="ECO:0000256" key="2">
    <source>
        <dbReference type="ARBA" id="ARBA00022670"/>
    </source>
</evidence>
<evidence type="ECO:0000256" key="4">
    <source>
        <dbReference type="ARBA" id="ARBA00022825"/>
    </source>
</evidence>
<comment type="similarity">
    <text evidence="1">Belongs to the peptidase S1 family. Snake venom subfamily.</text>
</comment>
<evidence type="ECO:0000256" key="3">
    <source>
        <dbReference type="ARBA" id="ARBA00022801"/>
    </source>
</evidence>
<keyword evidence="9" id="KW-1185">Reference proteome</keyword>
<protein>
    <submittedName>
        <fullName evidence="8">Duodenase-1-like</fullName>
    </submittedName>
</protein>
<dbReference type="PROSITE" id="PS50240">
    <property type="entry name" value="TRYPSIN_DOM"/>
    <property type="match status" value="1"/>
</dbReference>
<dbReference type="Proteomes" id="UP000242638">
    <property type="component" value="Unassembled WGS sequence"/>
</dbReference>
<dbReference type="AlphaFoldDB" id="A0A3P9NQQ4"/>
<evidence type="ECO:0000313" key="9">
    <source>
        <dbReference type="Proteomes" id="UP000242638"/>
    </source>
</evidence>